<comment type="caution">
    <text evidence="2">The sequence shown here is derived from an EMBL/GenBank/DDBJ whole genome shotgun (WGS) entry which is preliminary data.</text>
</comment>
<gene>
    <name evidence="2" type="ORF">VFPPC_03575</name>
</gene>
<keyword evidence="1" id="KW-0812">Transmembrane</keyword>
<dbReference type="PANTHER" id="PTHR37577:SF1">
    <property type="entry name" value="INTEGRAL MEMBRANE PROTEIN"/>
    <property type="match status" value="1"/>
</dbReference>
<reference evidence="2 3" key="1">
    <citation type="journal article" date="2016" name="PLoS Pathog.">
        <title>Biosynthesis of antibiotic leucinostatins in bio-control fungus Purpureocillium lilacinum and their inhibition on phytophthora revealed by genome mining.</title>
        <authorList>
            <person name="Wang G."/>
            <person name="Liu Z."/>
            <person name="Lin R."/>
            <person name="Li E."/>
            <person name="Mao Z."/>
            <person name="Ling J."/>
            <person name="Yang Y."/>
            <person name="Yin W.B."/>
            <person name="Xie B."/>
        </authorList>
    </citation>
    <scope>NUCLEOTIDE SEQUENCE [LARGE SCALE GENOMIC DNA]</scope>
    <source>
        <strain evidence="2">170</strain>
    </source>
</reference>
<dbReference type="AlphaFoldDB" id="A0A179G193"/>
<dbReference type="InterPro" id="IPR053018">
    <property type="entry name" value="Elsinochrome_Biosynth-Asso"/>
</dbReference>
<accession>A0A179G193</accession>
<dbReference type="Proteomes" id="UP000078397">
    <property type="component" value="Unassembled WGS sequence"/>
</dbReference>
<feature type="transmembrane region" description="Helical" evidence="1">
    <location>
        <begin position="74"/>
        <end position="97"/>
    </location>
</feature>
<feature type="transmembrane region" description="Helical" evidence="1">
    <location>
        <begin position="16"/>
        <end position="39"/>
    </location>
</feature>
<proteinExistence type="predicted"/>
<keyword evidence="1" id="KW-0472">Membrane</keyword>
<keyword evidence="1" id="KW-1133">Transmembrane helix</keyword>
<keyword evidence="3" id="KW-1185">Reference proteome</keyword>
<organism evidence="2 3">
    <name type="scientific">Pochonia chlamydosporia 170</name>
    <dbReference type="NCBI Taxonomy" id="1380566"/>
    <lineage>
        <taxon>Eukaryota</taxon>
        <taxon>Fungi</taxon>
        <taxon>Dikarya</taxon>
        <taxon>Ascomycota</taxon>
        <taxon>Pezizomycotina</taxon>
        <taxon>Sordariomycetes</taxon>
        <taxon>Hypocreomycetidae</taxon>
        <taxon>Hypocreales</taxon>
        <taxon>Clavicipitaceae</taxon>
        <taxon>Pochonia</taxon>
    </lineage>
</organism>
<feature type="transmembrane region" description="Helical" evidence="1">
    <location>
        <begin position="134"/>
        <end position="151"/>
    </location>
</feature>
<protein>
    <submittedName>
        <fullName evidence="2">Uncharacterized protein</fullName>
    </submittedName>
</protein>
<dbReference type="GeneID" id="28847059"/>
<feature type="transmembrane region" description="Helical" evidence="1">
    <location>
        <begin position="239"/>
        <end position="263"/>
    </location>
</feature>
<dbReference type="RefSeq" id="XP_018147785.1">
    <property type="nucleotide sequence ID" value="XM_018283065.1"/>
</dbReference>
<dbReference type="EMBL" id="LSBJ02000002">
    <property type="protein sequence ID" value="OAQ71248.1"/>
    <property type="molecule type" value="Genomic_DNA"/>
</dbReference>
<dbReference type="OrthoDB" id="5427664at2759"/>
<sequence length="355" mass="40532">MACYVKFKADTDIGGFGVMISFLVVAWTSTFFSSFRAVYQLREWWCYSKSTAVSHRQRAELTRLKERVASFDPVLLSLCDLQIATGLGIVVAGFSQIRTMTYYHGQLVQSYWFLTTSSFWVIRVGNNDGISARAVAIVINTIMGNAFNAYTTTTQRSNWHEVGDAGFCFRWYGFTSSWPWGWTIFISIYIIEMMLEMSTRTRELLKAGFDKVDKLGVRLRRQYSDSLYQLRDERTAQKAFLFAVATVTSLVFWVGQLFAALFVDNGPFFPLRFVVGVALSAWETCDVILLRVWNDELLADDERKMGFGQVLPLTLLFSIVLVLTDIWSEKRDRTSLSRADSQSQRGRLLAIVDEA</sequence>
<evidence type="ECO:0000313" key="2">
    <source>
        <dbReference type="EMBL" id="OAQ71248.1"/>
    </source>
</evidence>
<evidence type="ECO:0000313" key="3">
    <source>
        <dbReference type="Proteomes" id="UP000078397"/>
    </source>
</evidence>
<name>A0A179G193_METCM</name>
<feature type="transmembrane region" description="Helical" evidence="1">
    <location>
        <begin position="310"/>
        <end position="328"/>
    </location>
</feature>
<feature type="transmembrane region" description="Helical" evidence="1">
    <location>
        <begin position="171"/>
        <end position="191"/>
    </location>
</feature>
<evidence type="ECO:0000256" key="1">
    <source>
        <dbReference type="SAM" id="Phobius"/>
    </source>
</evidence>
<dbReference type="PANTHER" id="PTHR37577">
    <property type="entry name" value="INTEGRAL MEMBRANE PROTEIN"/>
    <property type="match status" value="1"/>
</dbReference>
<dbReference type="KEGG" id="pchm:VFPPC_03575"/>